<gene>
    <name evidence="6" type="ORF">GCM10023091_40890</name>
</gene>
<keyword evidence="2 5" id="KW-0812">Transmembrane</keyword>
<protein>
    <submittedName>
        <fullName evidence="6">Membrane protein</fullName>
    </submittedName>
</protein>
<evidence type="ECO:0000256" key="3">
    <source>
        <dbReference type="ARBA" id="ARBA00022989"/>
    </source>
</evidence>
<accession>A0ABP8M9H0</accession>
<feature type="transmembrane region" description="Helical" evidence="5">
    <location>
        <begin position="51"/>
        <end position="70"/>
    </location>
</feature>
<keyword evidence="7" id="KW-1185">Reference proteome</keyword>
<reference evidence="7" key="1">
    <citation type="journal article" date="2019" name="Int. J. Syst. Evol. Microbiol.">
        <title>The Global Catalogue of Microorganisms (GCM) 10K type strain sequencing project: providing services to taxonomists for standard genome sequencing and annotation.</title>
        <authorList>
            <consortium name="The Broad Institute Genomics Platform"/>
            <consortium name="The Broad Institute Genome Sequencing Center for Infectious Disease"/>
            <person name="Wu L."/>
            <person name="Ma J."/>
        </authorList>
    </citation>
    <scope>NUCLEOTIDE SEQUENCE [LARGE SCALE GENOMIC DNA]</scope>
    <source>
        <strain evidence="7">JCM 31920</strain>
    </source>
</reference>
<dbReference type="InterPro" id="IPR019109">
    <property type="entry name" value="MamF_MmsF"/>
</dbReference>
<dbReference type="Proteomes" id="UP001501508">
    <property type="component" value="Unassembled WGS sequence"/>
</dbReference>
<dbReference type="RefSeq" id="WP_345032673.1">
    <property type="nucleotide sequence ID" value="NZ_BAABEY010000036.1"/>
</dbReference>
<evidence type="ECO:0000256" key="2">
    <source>
        <dbReference type="ARBA" id="ARBA00022692"/>
    </source>
</evidence>
<organism evidence="6 7">
    <name type="scientific">Ravibacter arvi</name>
    <dbReference type="NCBI Taxonomy" id="2051041"/>
    <lineage>
        <taxon>Bacteria</taxon>
        <taxon>Pseudomonadati</taxon>
        <taxon>Bacteroidota</taxon>
        <taxon>Cytophagia</taxon>
        <taxon>Cytophagales</taxon>
        <taxon>Spirosomataceae</taxon>
        <taxon>Ravibacter</taxon>
    </lineage>
</organism>
<keyword evidence="3 5" id="KW-1133">Transmembrane helix</keyword>
<evidence type="ECO:0000256" key="1">
    <source>
        <dbReference type="ARBA" id="ARBA00004141"/>
    </source>
</evidence>
<evidence type="ECO:0000256" key="5">
    <source>
        <dbReference type="SAM" id="Phobius"/>
    </source>
</evidence>
<feature type="transmembrane region" description="Helical" evidence="5">
    <location>
        <begin position="76"/>
        <end position="98"/>
    </location>
</feature>
<dbReference type="EMBL" id="BAABEY010000036">
    <property type="protein sequence ID" value="GAA4446894.1"/>
    <property type="molecule type" value="Genomic_DNA"/>
</dbReference>
<proteinExistence type="predicted"/>
<comment type="caution">
    <text evidence="6">The sequence shown here is derived from an EMBL/GenBank/DDBJ whole genome shotgun (WGS) entry which is preliminary data.</text>
</comment>
<evidence type="ECO:0000313" key="6">
    <source>
        <dbReference type="EMBL" id="GAA4446894.1"/>
    </source>
</evidence>
<sequence>MTEFDSPVPSSANQTVEEGKTTALISYLTIIGLVVALVLNNDKKNAFASFHIRQSLGIMLTGFAVGLVSWVPFIGWLLGLVAFFVLIYMWISGLLYAINGKEKTVPILGDKYVEWLKGI</sequence>
<dbReference type="Pfam" id="PF09685">
    <property type="entry name" value="MamF_MmsF"/>
    <property type="match status" value="1"/>
</dbReference>
<feature type="transmembrane region" description="Helical" evidence="5">
    <location>
        <begin position="20"/>
        <end position="39"/>
    </location>
</feature>
<comment type="subcellular location">
    <subcellularLocation>
        <location evidence="1">Membrane</location>
        <topology evidence="1">Multi-pass membrane protein</topology>
    </subcellularLocation>
</comment>
<evidence type="ECO:0000256" key="4">
    <source>
        <dbReference type="ARBA" id="ARBA00023136"/>
    </source>
</evidence>
<evidence type="ECO:0000313" key="7">
    <source>
        <dbReference type="Proteomes" id="UP001501508"/>
    </source>
</evidence>
<keyword evidence="4 5" id="KW-0472">Membrane</keyword>
<name>A0ABP8M9H0_9BACT</name>